<protein>
    <recommendedName>
        <fullName evidence="1">Halobacterial output domain-containing protein</fullName>
    </recommendedName>
</protein>
<dbReference type="EMBL" id="AOLZ01000037">
    <property type="protein sequence ID" value="EMA33241.1"/>
    <property type="molecule type" value="Genomic_DNA"/>
</dbReference>
<name>M0LI90_NATLA</name>
<dbReference type="AlphaFoldDB" id="M0LI90"/>
<dbReference type="InterPro" id="IPR040624">
    <property type="entry name" value="HalOD1"/>
</dbReference>
<dbReference type="EMBL" id="CP019285">
    <property type="protein sequence ID" value="APW98466.1"/>
    <property type="molecule type" value="Genomic_DNA"/>
</dbReference>
<evidence type="ECO:0000313" key="5">
    <source>
        <dbReference type="Proteomes" id="UP000186547"/>
    </source>
</evidence>
<dbReference type="STRING" id="358396.CHINAEXTREME_12055"/>
<dbReference type="Pfam" id="PF18545">
    <property type="entry name" value="HalOD1"/>
    <property type="match status" value="1"/>
</dbReference>
<gene>
    <name evidence="3" type="ORF">C445_09343</name>
    <name evidence="2" type="ORF">CHINAEXTREME_12055</name>
</gene>
<reference evidence="2" key="3">
    <citation type="submission" date="2017-01" db="EMBL/GenBank/DDBJ databases">
        <authorList>
            <person name="Mah S.A."/>
            <person name="Swanson W.J."/>
            <person name="Moy G.W."/>
            <person name="Vacquier V.D."/>
        </authorList>
    </citation>
    <scope>NUCLEOTIDE SEQUENCE</scope>
    <source>
        <strain evidence="2">AJ5</strain>
    </source>
</reference>
<organism evidence="3 4">
    <name type="scientific">Natronobacterium lacisalsi AJ5</name>
    <dbReference type="NCBI Taxonomy" id="358396"/>
    <lineage>
        <taxon>Archaea</taxon>
        <taxon>Methanobacteriati</taxon>
        <taxon>Methanobacteriota</taxon>
        <taxon>Stenosarchaea group</taxon>
        <taxon>Halobacteria</taxon>
        <taxon>Halobacteriales</taxon>
        <taxon>Natrialbaceae</taxon>
        <taxon>Natronobacterium</taxon>
    </lineage>
</organism>
<dbReference type="GeneID" id="30921869"/>
<dbReference type="eggNOG" id="arCOG08980">
    <property type="taxonomic scope" value="Archaea"/>
</dbReference>
<keyword evidence="4" id="KW-1185">Reference proteome</keyword>
<evidence type="ECO:0000313" key="3">
    <source>
        <dbReference type="EMBL" id="EMA33241.1"/>
    </source>
</evidence>
<sequence>MVTNDCDRSSDDALLRTERRESESILYTLVRAIAAAEGVPAAELESLYESVDAGALAELLEHADRRGTEVRVAFTVGEYDVVASLEETMTVHVYDAR</sequence>
<dbReference type="RefSeq" id="WP_007141590.1">
    <property type="nucleotide sequence ID" value="NZ_AOLZ01000037.1"/>
</dbReference>
<proteinExistence type="predicted"/>
<evidence type="ECO:0000313" key="4">
    <source>
        <dbReference type="Proteomes" id="UP000011555"/>
    </source>
</evidence>
<reference evidence="2 5" key="1">
    <citation type="journal article" date="2011" name="J. Bacteriol.">
        <title>Genome sequence of Halobiforma lacisalsi AJ5, an extremely halophilic archaeon which harbors a bop gene.</title>
        <authorList>
            <person name="Jiang X."/>
            <person name="Wang S."/>
            <person name="Cheng H."/>
            <person name="Huo Y."/>
            <person name="Zhang X."/>
            <person name="Zhu X."/>
            <person name="Han X."/>
            <person name="Ni P."/>
            <person name="Wu M."/>
        </authorList>
    </citation>
    <scope>NUCLEOTIDE SEQUENCE [LARGE SCALE GENOMIC DNA]</scope>
    <source>
        <strain evidence="2 5">AJ5</strain>
    </source>
</reference>
<evidence type="ECO:0000259" key="1">
    <source>
        <dbReference type="Pfam" id="PF18545"/>
    </source>
</evidence>
<accession>M0LI90</accession>
<dbReference type="Proteomes" id="UP000186547">
    <property type="component" value="Chromosome"/>
</dbReference>
<feature type="domain" description="Halobacterial output" evidence="1">
    <location>
        <begin position="22"/>
        <end position="91"/>
    </location>
</feature>
<dbReference type="Proteomes" id="UP000011555">
    <property type="component" value="Unassembled WGS sequence"/>
</dbReference>
<dbReference type="KEGG" id="hlc:CHINAEXTREME12055"/>
<evidence type="ECO:0000313" key="2">
    <source>
        <dbReference type="EMBL" id="APW98466.1"/>
    </source>
</evidence>
<reference evidence="3 4" key="2">
    <citation type="journal article" date="2014" name="PLoS Genet.">
        <title>Phylogenetically driven sequencing of extremely halophilic archaea reveals strategies for static and dynamic osmo-response.</title>
        <authorList>
            <person name="Becker E.A."/>
            <person name="Seitzer P.M."/>
            <person name="Tritt A."/>
            <person name="Larsen D."/>
            <person name="Krusor M."/>
            <person name="Yao A.I."/>
            <person name="Wu D."/>
            <person name="Madern D."/>
            <person name="Eisen J.A."/>
            <person name="Darling A.E."/>
            <person name="Facciotti M.T."/>
        </authorList>
    </citation>
    <scope>NUCLEOTIDE SEQUENCE [LARGE SCALE GENOMIC DNA]</scope>
    <source>
        <strain evidence="3 4">AJ5</strain>
    </source>
</reference>